<comment type="similarity">
    <text evidence="1 8">Belongs to the cytidylate kinase family. Type 1 subfamily.</text>
</comment>
<organism evidence="10 11">
    <name type="scientific">Kingella potus</name>
    <dbReference type="NCBI Taxonomy" id="265175"/>
    <lineage>
        <taxon>Bacteria</taxon>
        <taxon>Pseudomonadati</taxon>
        <taxon>Pseudomonadota</taxon>
        <taxon>Betaproteobacteria</taxon>
        <taxon>Neisseriales</taxon>
        <taxon>Neisseriaceae</taxon>
        <taxon>Kingella</taxon>
    </lineage>
</organism>
<evidence type="ECO:0000256" key="8">
    <source>
        <dbReference type="HAMAP-Rule" id="MF_00238"/>
    </source>
</evidence>
<dbReference type="HAMAP" id="MF_00238">
    <property type="entry name" value="Cytidyl_kinase_type1"/>
    <property type="match status" value="1"/>
</dbReference>
<dbReference type="GO" id="GO:0006220">
    <property type="term" value="P:pyrimidine nucleotide metabolic process"/>
    <property type="evidence" value="ECO:0007669"/>
    <property type="project" value="UniProtKB-UniRule"/>
</dbReference>
<dbReference type="EC" id="2.7.4.25" evidence="8"/>
<sequence>MADVIAIDGPSASGKGTVASRVAEAFGMDYLDSGALYRLTALYAQRQGAAWSDGTAVAVLAANLPAEFADGKILLDGEDVGAEIRSEAVGMGASEVARHPEVRTALLQRQRDFQTASGLVADGRDMGSVVFPDAVLKIFLTASAQIRAQRRAAQLGLPCEGAAFERILSDIEARDEADRCREAAPLKQLPDALLLDTSDMGIEEAVKKVIDWYEQKQK</sequence>
<comment type="catalytic activity">
    <reaction evidence="7 8">
        <text>CMP + ATP = CDP + ADP</text>
        <dbReference type="Rhea" id="RHEA:11600"/>
        <dbReference type="ChEBI" id="CHEBI:30616"/>
        <dbReference type="ChEBI" id="CHEBI:58069"/>
        <dbReference type="ChEBI" id="CHEBI:60377"/>
        <dbReference type="ChEBI" id="CHEBI:456216"/>
        <dbReference type="EC" id="2.7.4.25"/>
    </reaction>
</comment>
<keyword evidence="8" id="KW-0963">Cytoplasm</keyword>
<evidence type="ECO:0000256" key="3">
    <source>
        <dbReference type="ARBA" id="ARBA00022741"/>
    </source>
</evidence>
<dbReference type="GO" id="GO:0015949">
    <property type="term" value="P:nucleobase-containing small molecule interconversion"/>
    <property type="evidence" value="ECO:0007669"/>
    <property type="project" value="TreeGrafter"/>
</dbReference>
<evidence type="ECO:0000256" key="2">
    <source>
        <dbReference type="ARBA" id="ARBA00022679"/>
    </source>
</evidence>
<dbReference type="CDD" id="cd02020">
    <property type="entry name" value="CMPK"/>
    <property type="match status" value="1"/>
</dbReference>
<dbReference type="CDD" id="cd02019">
    <property type="entry name" value="NK"/>
    <property type="match status" value="1"/>
</dbReference>
<keyword evidence="4 8" id="KW-0418">Kinase</keyword>
<reference evidence="10 11" key="1">
    <citation type="submission" date="2018-06" db="EMBL/GenBank/DDBJ databases">
        <authorList>
            <consortium name="Pathogen Informatics"/>
            <person name="Doyle S."/>
        </authorList>
    </citation>
    <scope>NUCLEOTIDE SEQUENCE [LARGE SCALE GENOMIC DNA]</scope>
    <source>
        <strain evidence="10 11">NCTC13336</strain>
    </source>
</reference>
<dbReference type="InterPro" id="IPR027417">
    <property type="entry name" value="P-loop_NTPase"/>
</dbReference>
<accession>A0A377R3D8</accession>
<evidence type="ECO:0000256" key="6">
    <source>
        <dbReference type="ARBA" id="ARBA00047615"/>
    </source>
</evidence>
<feature type="domain" description="Cytidylate kinase" evidence="9">
    <location>
        <begin position="5"/>
        <end position="214"/>
    </location>
</feature>
<dbReference type="OrthoDB" id="9807434at2"/>
<dbReference type="SUPFAM" id="SSF52540">
    <property type="entry name" value="P-loop containing nucleoside triphosphate hydrolases"/>
    <property type="match status" value="1"/>
</dbReference>
<feature type="binding site" evidence="8">
    <location>
        <begin position="9"/>
        <end position="17"/>
    </location>
    <ligand>
        <name>ATP</name>
        <dbReference type="ChEBI" id="CHEBI:30616"/>
    </ligand>
</feature>
<dbReference type="EMBL" id="UGJJ01000002">
    <property type="protein sequence ID" value="STR02813.1"/>
    <property type="molecule type" value="Genomic_DNA"/>
</dbReference>
<dbReference type="NCBIfam" id="TIGR00017">
    <property type="entry name" value="cmk"/>
    <property type="match status" value="1"/>
</dbReference>
<dbReference type="PANTHER" id="PTHR21299">
    <property type="entry name" value="CYTIDYLATE KINASE/PANTOATE-BETA-ALANINE LIGASE"/>
    <property type="match status" value="1"/>
</dbReference>
<dbReference type="PANTHER" id="PTHR21299:SF2">
    <property type="entry name" value="CYTIDYLATE KINASE"/>
    <property type="match status" value="1"/>
</dbReference>
<protein>
    <recommendedName>
        <fullName evidence="8">Cytidylate kinase</fullName>
        <shortName evidence="8">CK</shortName>
        <ecNumber evidence="8">2.7.4.25</ecNumber>
    </recommendedName>
    <alternativeName>
        <fullName evidence="8">Cytidine monophosphate kinase</fullName>
        <shortName evidence="8">CMP kinase</shortName>
    </alternativeName>
</protein>
<comment type="subcellular location">
    <subcellularLocation>
        <location evidence="8">Cytoplasm</location>
    </subcellularLocation>
</comment>
<evidence type="ECO:0000256" key="1">
    <source>
        <dbReference type="ARBA" id="ARBA00009427"/>
    </source>
</evidence>
<name>A0A377R3D8_9NEIS</name>
<evidence type="ECO:0000256" key="5">
    <source>
        <dbReference type="ARBA" id="ARBA00022840"/>
    </source>
</evidence>
<dbReference type="RefSeq" id="WP_115308696.1">
    <property type="nucleotide sequence ID" value="NZ_CP091516.1"/>
</dbReference>
<keyword evidence="11" id="KW-1185">Reference proteome</keyword>
<evidence type="ECO:0000256" key="4">
    <source>
        <dbReference type="ARBA" id="ARBA00022777"/>
    </source>
</evidence>
<keyword evidence="5 8" id="KW-0067">ATP-binding</keyword>
<proteinExistence type="inferred from homology"/>
<dbReference type="AlphaFoldDB" id="A0A377R3D8"/>
<dbReference type="GO" id="GO:0036431">
    <property type="term" value="F:dCMP kinase activity"/>
    <property type="evidence" value="ECO:0007669"/>
    <property type="project" value="InterPro"/>
</dbReference>
<dbReference type="Pfam" id="PF02224">
    <property type="entry name" value="Cytidylate_kin"/>
    <property type="match status" value="1"/>
</dbReference>
<dbReference type="GO" id="GO:0005829">
    <property type="term" value="C:cytosol"/>
    <property type="evidence" value="ECO:0007669"/>
    <property type="project" value="TreeGrafter"/>
</dbReference>
<comment type="catalytic activity">
    <reaction evidence="6 8">
        <text>dCMP + ATP = dCDP + ADP</text>
        <dbReference type="Rhea" id="RHEA:25094"/>
        <dbReference type="ChEBI" id="CHEBI:30616"/>
        <dbReference type="ChEBI" id="CHEBI:57566"/>
        <dbReference type="ChEBI" id="CHEBI:58593"/>
        <dbReference type="ChEBI" id="CHEBI:456216"/>
        <dbReference type="EC" id="2.7.4.25"/>
    </reaction>
</comment>
<dbReference type="InterPro" id="IPR011994">
    <property type="entry name" value="Cytidylate_kinase_dom"/>
</dbReference>
<evidence type="ECO:0000256" key="7">
    <source>
        <dbReference type="ARBA" id="ARBA00048478"/>
    </source>
</evidence>
<dbReference type="GO" id="GO:0005524">
    <property type="term" value="F:ATP binding"/>
    <property type="evidence" value="ECO:0007669"/>
    <property type="project" value="UniProtKB-UniRule"/>
</dbReference>
<dbReference type="InterPro" id="IPR003136">
    <property type="entry name" value="Cytidylate_kin"/>
</dbReference>
<dbReference type="GO" id="GO:0036430">
    <property type="term" value="F:CMP kinase activity"/>
    <property type="evidence" value="ECO:0007669"/>
    <property type="project" value="RHEA"/>
</dbReference>
<gene>
    <name evidence="8 10" type="primary">cmk</name>
    <name evidence="10" type="ORF">NCTC13336_01694</name>
</gene>
<evidence type="ECO:0000259" key="9">
    <source>
        <dbReference type="Pfam" id="PF02224"/>
    </source>
</evidence>
<dbReference type="Gene3D" id="3.40.50.300">
    <property type="entry name" value="P-loop containing nucleotide triphosphate hydrolases"/>
    <property type="match status" value="1"/>
</dbReference>
<dbReference type="Proteomes" id="UP000254293">
    <property type="component" value="Unassembled WGS sequence"/>
</dbReference>
<keyword evidence="2 8" id="KW-0808">Transferase</keyword>
<evidence type="ECO:0000313" key="10">
    <source>
        <dbReference type="EMBL" id="STR02813.1"/>
    </source>
</evidence>
<evidence type="ECO:0000313" key="11">
    <source>
        <dbReference type="Proteomes" id="UP000254293"/>
    </source>
</evidence>
<keyword evidence="3 8" id="KW-0547">Nucleotide-binding</keyword>